<evidence type="ECO:0000313" key="1">
    <source>
        <dbReference type="EMBL" id="PMD46617.1"/>
    </source>
</evidence>
<protein>
    <submittedName>
        <fullName evidence="1">Uncharacterized protein</fullName>
    </submittedName>
</protein>
<accession>A0A2J6S782</accession>
<proteinExistence type="predicted"/>
<gene>
    <name evidence="1" type="ORF">L207DRAFT_523989</name>
</gene>
<keyword evidence="2" id="KW-1185">Reference proteome</keyword>
<name>A0A2J6S782_HYAVF</name>
<dbReference type="Proteomes" id="UP000235786">
    <property type="component" value="Unassembled WGS sequence"/>
</dbReference>
<dbReference type="AlphaFoldDB" id="A0A2J6S782"/>
<reference evidence="1 2" key="1">
    <citation type="submission" date="2016-04" db="EMBL/GenBank/DDBJ databases">
        <title>A degradative enzymes factory behind the ericoid mycorrhizal symbiosis.</title>
        <authorList>
            <consortium name="DOE Joint Genome Institute"/>
            <person name="Martino E."/>
            <person name="Morin E."/>
            <person name="Grelet G."/>
            <person name="Kuo A."/>
            <person name="Kohler A."/>
            <person name="Daghino S."/>
            <person name="Barry K."/>
            <person name="Choi C."/>
            <person name="Cichocki N."/>
            <person name="Clum A."/>
            <person name="Copeland A."/>
            <person name="Hainaut M."/>
            <person name="Haridas S."/>
            <person name="Labutti K."/>
            <person name="Lindquist E."/>
            <person name="Lipzen A."/>
            <person name="Khouja H.-R."/>
            <person name="Murat C."/>
            <person name="Ohm R."/>
            <person name="Olson A."/>
            <person name="Spatafora J."/>
            <person name="Veneault-Fourrey C."/>
            <person name="Henrissat B."/>
            <person name="Grigoriev I."/>
            <person name="Martin F."/>
            <person name="Perotto S."/>
        </authorList>
    </citation>
    <scope>NUCLEOTIDE SEQUENCE [LARGE SCALE GENOMIC DNA]</scope>
    <source>
        <strain evidence="1 2">F</strain>
    </source>
</reference>
<organism evidence="1 2">
    <name type="scientific">Hyaloscypha variabilis (strain UAMH 11265 / GT02V1 / F)</name>
    <name type="common">Meliniomyces variabilis</name>
    <dbReference type="NCBI Taxonomy" id="1149755"/>
    <lineage>
        <taxon>Eukaryota</taxon>
        <taxon>Fungi</taxon>
        <taxon>Dikarya</taxon>
        <taxon>Ascomycota</taxon>
        <taxon>Pezizomycotina</taxon>
        <taxon>Leotiomycetes</taxon>
        <taxon>Helotiales</taxon>
        <taxon>Hyaloscyphaceae</taxon>
        <taxon>Hyaloscypha</taxon>
        <taxon>Hyaloscypha variabilis</taxon>
    </lineage>
</organism>
<sequence>MWSLENPVIKQFKLQKRPGSLTTCYFNSLGVSFSGLRNTNGSKAFFDAKQVLFLLPRATPIKTATVAEQKHHQDNRRSNIGLRQQISQRLRARTIAEKSYFDYTLMNSPLFTTNDQASISSGPIKDLKAPMDTLISNLTCSRHPTSVRLDRVWVFGYRSEPADVISHIVQTEGTDQWIYETLLTALTCCNRGGLWRWCATAT</sequence>
<evidence type="ECO:0000313" key="2">
    <source>
        <dbReference type="Proteomes" id="UP000235786"/>
    </source>
</evidence>
<dbReference type="EMBL" id="KZ613939">
    <property type="protein sequence ID" value="PMD46617.1"/>
    <property type="molecule type" value="Genomic_DNA"/>
</dbReference>